<dbReference type="InterPro" id="IPR006197">
    <property type="entry name" value="Peptidase_S24_LexA"/>
</dbReference>
<protein>
    <recommendedName>
        <fullName evidence="12">LexA repressor</fullName>
        <ecNumber evidence="12">3.4.21.88</ecNumber>
    </recommendedName>
</protein>
<dbReference type="InterPro" id="IPR006199">
    <property type="entry name" value="LexA_DNA-bd_dom"/>
</dbReference>
<evidence type="ECO:0000256" key="3">
    <source>
        <dbReference type="ARBA" id="ARBA00022705"/>
    </source>
</evidence>
<evidence type="ECO:0000256" key="9">
    <source>
        <dbReference type="ARBA" id="ARBA00023163"/>
    </source>
</evidence>
<dbReference type="RefSeq" id="WP_278012246.1">
    <property type="nucleotide sequence ID" value="NZ_CP121208.1"/>
</dbReference>
<dbReference type="InterPro" id="IPR036286">
    <property type="entry name" value="LexA/Signal_pep-like_sf"/>
</dbReference>
<dbReference type="EC" id="3.4.21.88" evidence="12"/>
<keyword evidence="11 12" id="KW-0742">SOS response</keyword>
<keyword evidence="17" id="KW-1185">Reference proteome</keyword>
<dbReference type="PRINTS" id="PR00726">
    <property type="entry name" value="LEXASERPTASE"/>
</dbReference>
<evidence type="ECO:0000256" key="2">
    <source>
        <dbReference type="ARBA" id="ARBA00022491"/>
    </source>
</evidence>
<gene>
    <name evidence="12 16" type="primary">lexA</name>
    <name evidence="16" type="ORF">P7079_05275</name>
</gene>
<evidence type="ECO:0000313" key="17">
    <source>
        <dbReference type="Proteomes" id="UP001215216"/>
    </source>
</evidence>
<dbReference type="Gene3D" id="1.10.10.10">
    <property type="entry name" value="Winged helix-like DNA-binding domain superfamily/Winged helix DNA-binding domain"/>
    <property type="match status" value="1"/>
</dbReference>
<keyword evidence="7 12" id="KW-0805">Transcription regulation</keyword>
<keyword evidence="4 12" id="KW-0227">DNA damage</keyword>
<keyword evidence="2 12" id="KW-0678">Repressor</keyword>
<feature type="domain" description="Peptidase S24/S26A/S26B/S26C" evidence="14">
    <location>
        <begin position="114"/>
        <end position="226"/>
    </location>
</feature>
<comment type="subunit">
    <text evidence="12">Homodimer.</text>
</comment>
<keyword evidence="5 12" id="KW-0378">Hydrolase</keyword>
<proteinExistence type="inferred from homology"/>
<feature type="DNA-binding region" description="H-T-H motif" evidence="12">
    <location>
        <begin position="29"/>
        <end position="49"/>
    </location>
</feature>
<dbReference type="InterPro" id="IPR036388">
    <property type="entry name" value="WH-like_DNA-bd_sf"/>
</dbReference>
<comment type="catalytic activity">
    <reaction evidence="12">
        <text>Hydrolysis of Ala-|-Gly bond in repressor LexA.</text>
        <dbReference type="EC" id="3.4.21.88"/>
    </reaction>
</comment>
<evidence type="ECO:0000256" key="11">
    <source>
        <dbReference type="ARBA" id="ARBA00023236"/>
    </source>
</evidence>
<keyword evidence="3 12" id="KW-0235">DNA replication</keyword>
<evidence type="ECO:0000256" key="4">
    <source>
        <dbReference type="ARBA" id="ARBA00022763"/>
    </source>
</evidence>
<evidence type="ECO:0000256" key="13">
    <source>
        <dbReference type="RuleBase" id="RU003991"/>
    </source>
</evidence>
<keyword evidence="8 12" id="KW-0238">DNA-binding</keyword>
<comment type="similarity">
    <text evidence="1 12 13">Belongs to the peptidase S24 family.</text>
</comment>
<dbReference type="PANTHER" id="PTHR33516">
    <property type="entry name" value="LEXA REPRESSOR"/>
    <property type="match status" value="1"/>
</dbReference>
<organism evidence="16 17">
    <name type="scientific">Arcanobacterium canis</name>
    <dbReference type="NCBI Taxonomy" id="999183"/>
    <lineage>
        <taxon>Bacteria</taxon>
        <taxon>Bacillati</taxon>
        <taxon>Actinomycetota</taxon>
        <taxon>Actinomycetes</taxon>
        <taxon>Actinomycetales</taxon>
        <taxon>Actinomycetaceae</taxon>
        <taxon>Arcanobacterium</taxon>
    </lineage>
</organism>
<feature type="domain" description="LexA repressor DNA-binding" evidence="15">
    <location>
        <begin position="3"/>
        <end position="66"/>
    </location>
</feature>
<dbReference type="NCBIfam" id="TIGR00498">
    <property type="entry name" value="lexA"/>
    <property type="match status" value="1"/>
</dbReference>
<sequence length="232" mass="25109">MNTSLSKRQLAIFQAIIEYQNDQGYSPTVREICDLTGLTSPSSVKYHLDVLESAGVLHKDPRRSRTIEITDLGSRLDTTTGEIRPLTQTSPPAISQSVRISDFDEDISAPVNVPLVGRIAAGGPILSDQVVEDVFPLPRQITGDGELFMLEVHGDSMIDAAICDGDWVVIRRQPTAENGEIVAAMIDGESTVKALSRANGHVWLLPRNSQYAPIPGDNAVVLGKVVTVLRAL</sequence>
<evidence type="ECO:0000259" key="15">
    <source>
        <dbReference type="Pfam" id="PF01726"/>
    </source>
</evidence>
<dbReference type="EMBL" id="CP121208">
    <property type="protein sequence ID" value="WFM82820.1"/>
    <property type="molecule type" value="Genomic_DNA"/>
</dbReference>
<evidence type="ECO:0000256" key="1">
    <source>
        <dbReference type="ARBA" id="ARBA00007484"/>
    </source>
</evidence>
<dbReference type="InterPro" id="IPR006200">
    <property type="entry name" value="LexA"/>
</dbReference>
<evidence type="ECO:0000256" key="10">
    <source>
        <dbReference type="ARBA" id="ARBA00023204"/>
    </source>
</evidence>
<evidence type="ECO:0000256" key="12">
    <source>
        <dbReference type="HAMAP-Rule" id="MF_00015"/>
    </source>
</evidence>
<evidence type="ECO:0000256" key="7">
    <source>
        <dbReference type="ARBA" id="ARBA00023015"/>
    </source>
</evidence>
<evidence type="ECO:0000256" key="6">
    <source>
        <dbReference type="ARBA" id="ARBA00022813"/>
    </source>
</evidence>
<dbReference type="PANTHER" id="PTHR33516:SF2">
    <property type="entry name" value="LEXA REPRESSOR-RELATED"/>
    <property type="match status" value="1"/>
</dbReference>
<dbReference type="Proteomes" id="UP001215216">
    <property type="component" value="Chromosome"/>
</dbReference>
<dbReference type="InterPro" id="IPR036390">
    <property type="entry name" value="WH_DNA-bd_sf"/>
</dbReference>
<name>A0ABY8FYH9_9ACTO</name>
<dbReference type="CDD" id="cd06529">
    <property type="entry name" value="S24_LexA-like"/>
    <property type="match status" value="1"/>
</dbReference>
<evidence type="ECO:0000256" key="5">
    <source>
        <dbReference type="ARBA" id="ARBA00022801"/>
    </source>
</evidence>
<evidence type="ECO:0000259" key="14">
    <source>
        <dbReference type="Pfam" id="PF00717"/>
    </source>
</evidence>
<dbReference type="Pfam" id="PF00717">
    <property type="entry name" value="Peptidase_S24"/>
    <property type="match status" value="1"/>
</dbReference>
<dbReference type="GO" id="GO:0004252">
    <property type="term" value="F:serine-type endopeptidase activity"/>
    <property type="evidence" value="ECO:0007669"/>
    <property type="project" value="UniProtKB-EC"/>
</dbReference>
<dbReference type="HAMAP" id="MF_00015">
    <property type="entry name" value="LexA"/>
    <property type="match status" value="1"/>
</dbReference>
<feature type="active site" description="For autocatalytic cleavage activity" evidence="12">
    <location>
        <position position="193"/>
    </location>
</feature>
<accession>A0ABY8FYH9</accession>
<dbReference type="Pfam" id="PF01726">
    <property type="entry name" value="LexA_DNA_bind"/>
    <property type="match status" value="1"/>
</dbReference>
<dbReference type="SUPFAM" id="SSF51306">
    <property type="entry name" value="LexA/Signal peptidase"/>
    <property type="match status" value="1"/>
</dbReference>
<feature type="site" description="Cleavage; by autolysis" evidence="12">
    <location>
        <begin position="121"/>
        <end position="122"/>
    </location>
</feature>
<keyword evidence="9 12" id="KW-0804">Transcription</keyword>
<evidence type="ECO:0000313" key="16">
    <source>
        <dbReference type="EMBL" id="WFM82820.1"/>
    </source>
</evidence>
<keyword evidence="6 12" id="KW-0068">Autocatalytic cleavage</keyword>
<dbReference type="InterPro" id="IPR015927">
    <property type="entry name" value="Peptidase_S24_S26A/B/C"/>
</dbReference>
<feature type="active site" description="For autocatalytic cleavage activity" evidence="12">
    <location>
        <position position="156"/>
    </location>
</feature>
<dbReference type="InterPro" id="IPR050077">
    <property type="entry name" value="LexA_repressor"/>
</dbReference>
<evidence type="ECO:0000256" key="8">
    <source>
        <dbReference type="ARBA" id="ARBA00023125"/>
    </source>
</evidence>
<dbReference type="Gene3D" id="2.10.109.10">
    <property type="entry name" value="Umud Fragment, subunit A"/>
    <property type="match status" value="1"/>
</dbReference>
<keyword evidence="10 12" id="KW-0234">DNA repair</keyword>
<dbReference type="InterPro" id="IPR039418">
    <property type="entry name" value="LexA-like"/>
</dbReference>
<comment type="function">
    <text evidence="12">Represses a number of genes involved in the response to DNA damage (SOS response), including recA and lexA. In the presence of single-stranded DNA, RecA interacts with LexA causing an autocatalytic cleavage which disrupts the DNA-binding part of LexA, leading to derepression of the SOS regulon and eventually DNA repair.</text>
</comment>
<dbReference type="SUPFAM" id="SSF46785">
    <property type="entry name" value="Winged helix' DNA-binding domain"/>
    <property type="match status" value="1"/>
</dbReference>
<reference evidence="16 17" key="1">
    <citation type="submission" date="2023-03" db="EMBL/GenBank/DDBJ databases">
        <title>Complete genome of Arcanobacterium canis strain DSM 25104 isolated in 2010 from a canine otitis externa in Germany.</title>
        <authorList>
            <person name="Borowiak M."/>
            <person name="Kreitlow A."/>
            <person name="Malorny B."/>
            <person name="Laemmler C."/>
            <person name="Prenger-Berninghoff E."/>
            <person name="Ploetz M."/>
            <person name="Abdulmawjood A."/>
        </authorList>
    </citation>
    <scope>NUCLEOTIDE SEQUENCE [LARGE SCALE GENOMIC DNA]</scope>
    <source>
        <strain evidence="16 17">DSM 25104</strain>
    </source>
</reference>